<reference evidence="2" key="1">
    <citation type="submission" date="2020-03" db="EMBL/GenBank/DDBJ databases">
        <authorList>
            <person name="Weist P."/>
        </authorList>
    </citation>
    <scope>NUCLEOTIDE SEQUENCE</scope>
</reference>
<accession>A0A9N7UC01</accession>
<evidence type="ECO:0000313" key="3">
    <source>
        <dbReference type="Proteomes" id="UP001153269"/>
    </source>
</evidence>
<evidence type="ECO:0000313" key="2">
    <source>
        <dbReference type="EMBL" id="CAB1428918.1"/>
    </source>
</evidence>
<protein>
    <submittedName>
        <fullName evidence="2">Uncharacterized protein</fullName>
    </submittedName>
</protein>
<feature type="region of interest" description="Disordered" evidence="1">
    <location>
        <begin position="1"/>
        <end position="95"/>
    </location>
</feature>
<dbReference type="EMBL" id="CADEAL010001101">
    <property type="protein sequence ID" value="CAB1428918.1"/>
    <property type="molecule type" value="Genomic_DNA"/>
</dbReference>
<dbReference type="Proteomes" id="UP001153269">
    <property type="component" value="Unassembled WGS sequence"/>
</dbReference>
<gene>
    <name evidence="2" type="ORF">PLEPLA_LOCUS16893</name>
</gene>
<keyword evidence="3" id="KW-1185">Reference proteome</keyword>
<feature type="compositionally biased region" description="Low complexity" evidence="1">
    <location>
        <begin position="80"/>
        <end position="94"/>
    </location>
</feature>
<name>A0A9N7UC01_PLEPL</name>
<evidence type="ECO:0000256" key="1">
    <source>
        <dbReference type="SAM" id="MobiDB-lite"/>
    </source>
</evidence>
<proteinExistence type="predicted"/>
<organism evidence="2 3">
    <name type="scientific">Pleuronectes platessa</name>
    <name type="common">European plaice</name>
    <dbReference type="NCBI Taxonomy" id="8262"/>
    <lineage>
        <taxon>Eukaryota</taxon>
        <taxon>Metazoa</taxon>
        <taxon>Chordata</taxon>
        <taxon>Craniata</taxon>
        <taxon>Vertebrata</taxon>
        <taxon>Euteleostomi</taxon>
        <taxon>Actinopterygii</taxon>
        <taxon>Neopterygii</taxon>
        <taxon>Teleostei</taxon>
        <taxon>Neoteleostei</taxon>
        <taxon>Acanthomorphata</taxon>
        <taxon>Carangaria</taxon>
        <taxon>Pleuronectiformes</taxon>
        <taxon>Pleuronectoidei</taxon>
        <taxon>Pleuronectidae</taxon>
        <taxon>Pleuronectes</taxon>
    </lineage>
</organism>
<sequence length="145" mass="15048">MAAHPFNPRPTLDREGSHSGRDTRPLGSPPSGSAGYREQQNNRDTTVALRCGQLTRNTAESSGEQRGRCGWRLAAKAHQGESGAAGASSSGSGEITQSRTWLRFDGRPVVCICVSGLLAGGNGLRSVTAPRLRSAAGRATGASCV</sequence>
<comment type="caution">
    <text evidence="2">The sequence shown here is derived from an EMBL/GenBank/DDBJ whole genome shotgun (WGS) entry which is preliminary data.</text>
</comment>
<feature type="compositionally biased region" description="Basic and acidic residues" evidence="1">
    <location>
        <begin position="11"/>
        <end position="24"/>
    </location>
</feature>
<dbReference type="AlphaFoldDB" id="A0A9N7UC01"/>
<feature type="compositionally biased region" description="Polar residues" evidence="1">
    <location>
        <begin position="54"/>
        <end position="64"/>
    </location>
</feature>